<keyword evidence="2 4" id="KW-0378">Hydrolase</keyword>
<organism evidence="5 6">
    <name type="scientific">Platanthera guangdongensis</name>
    <dbReference type="NCBI Taxonomy" id="2320717"/>
    <lineage>
        <taxon>Eukaryota</taxon>
        <taxon>Viridiplantae</taxon>
        <taxon>Streptophyta</taxon>
        <taxon>Embryophyta</taxon>
        <taxon>Tracheophyta</taxon>
        <taxon>Spermatophyta</taxon>
        <taxon>Magnoliopsida</taxon>
        <taxon>Liliopsida</taxon>
        <taxon>Asparagales</taxon>
        <taxon>Orchidaceae</taxon>
        <taxon>Orchidoideae</taxon>
        <taxon>Orchideae</taxon>
        <taxon>Orchidinae</taxon>
        <taxon>Platanthera</taxon>
    </lineage>
</organism>
<protein>
    <submittedName>
        <fullName evidence="5">Uncharacterized protein</fullName>
    </submittedName>
</protein>
<accession>A0ABR2M114</accession>
<gene>
    <name evidence="5" type="ORF">KSP40_PGU017027</name>
</gene>
<evidence type="ECO:0000313" key="5">
    <source>
        <dbReference type="EMBL" id="KAK8956124.1"/>
    </source>
</evidence>
<proteinExistence type="inferred from homology"/>
<name>A0ABR2M114_9ASPA</name>
<dbReference type="InterPro" id="IPR011050">
    <property type="entry name" value="Pectin_lyase_fold/virulence"/>
</dbReference>
<dbReference type="SUPFAM" id="SSF51126">
    <property type="entry name" value="Pectin lyase-like"/>
    <property type="match status" value="1"/>
</dbReference>
<dbReference type="InterPro" id="IPR000743">
    <property type="entry name" value="Glyco_hydro_28"/>
</dbReference>
<keyword evidence="6" id="KW-1185">Reference proteome</keyword>
<evidence type="ECO:0000256" key="4">
    <source>
        <dbReference type="RuleBase" id="RU361169"/>
    </source>
</evidence>
<dbReference type="Gene3D" id="2.160.20.10">
    <property type="entry name" value="Single-stranded right-handed beta-helix, Pectin lyase-like"/>
    <property type="match status" value="1"/>
</dbReference>
<sequence>MAIVVTVDVRCDDAKIHDIAIHGDFNTPNNDVIDIEDSNNTIITRCHIDTGDDAICPKSSTGPVYNLTDQSRPHMEHEQVRLGNPTWNMMNKSNGSNTQIISSNCEKTTSMCKPESWEKTAKKANNLSRKRWMDLRRQARKTPLAKGD</sequence>
<dbReference type="Proteomes" id="UP001412067">
    <property type="component" value="Unassembled WGS sequence"/>
</dbReference>
<evidence type="ECO:0000256" key="3">
    <source>
        <dbReference type="ARBA" id="ARBA00023295"/>
    </source>
</evidence>
<reference evidence="5 6" key="1">
    <citation type="journal article" date="2022" name="Nat. Plants">
        <title>Genomes of leafy and leafless Platanthera orchids illuminate the evolution of mycoheterotrophy.</title>
        <authorList>
            <person name="Li M.H."/>
            <person name="Liu K.W."/>
            <person name="Li Z."/>
            <person name="Lu H.C."/>
            <person name="Ye Q.L."/>
            <person name="Zhang D."/>
            <person name="Wang J.Y."/>
            <person name="Li Y.F."/>
            <person name="Zhong Z.M."/>
            <person name="Liu X."/>
            <person name="Yu X."/>
            <person name="Liu D.K."/>
            <person name="Tu X.D."/>
            <person name="Liu B."/>
            <person name="Hao Y."/>
            <person name="Liao X.Y."/>
            <person name="Jiang Y.T."/>
            <person name="Sun W.H."/>
            <person name="Chen J."/>
            <person name="Chen Y.Q."/>
            <person name="Ai Y."/>
            <person name="Zhai J.W."/>
            <person name="Wu S.S."/>
            <person name="Zhou Z."/>
            <person name="Hsiao Y.Y."/>
            <person name="Wu W.L."/>
            <person name="Chen Y.Y."/>
            <person name="Lin Y.F."/>
            <person name="Hsu J.L."/>
            <person name="Li C.Y."/>
            <person name="Wang Z.W."/>
            <person name="Zhao X."/>
            <person name="Zhong W.Y."/>
            <person name="Ma X.K."/>
            <person name="Ma L."/>
            <person name="Huang J."/>
            <person name="Chen G.Z."/>
            <person name="Huang M.Z."/>
            <person name="Huang L."/>
            <person name="Peng D.H."/>
            <person name="Luo Y.B."/>
            <person name="Zou S.Q."/>
            <person name="Chen S.P."/>
            <person name="Lan S."/>
            <person name="Tsai W.C."/>
            <person name="Van de Peer Y."/>
            <person name="Liu Z.J."/>
        </authorList>
    </citation>
    <scope>NUCLEOTIDE SEQUENCE [LARGE SCALE GENOMIC DNA]</scope>
    <source>
        <strain evidence="5">Lor288</strain>
    </source>
</reference>
<dbReference type="InterPro" id="IPR012334">
    <property type="entry name" value="Pectin_lyas_fold"/>
</dbReference>
<keyword evidence="3 4" id="KW-0326">Glycosidase</keyword>
<dbReference type="Pfam" id="PF00295">
    <property type="entry name" value="Glyco_hydro_28"/>
    <property type="match status" value="1"/>
</dbReference>
<evidence type="ECO:0000256" key="2">
    <source>
        <dbReference type="ARBA" id="ARBA00022801"/>
    </source>
</evidence>
<comment type="similarity">
    <text evidence="1 4">Belongs to the glycosyl hydrolase 28 family.</text>
</comment>
<dbReference type="EMBL" id="JBBWWR010000013">
    <property type="protein sequence ID" value="KAK8956124.1"/>
    <property type="molecule type" value="Genomic_DNA"/>
</dbReference>
<evidence type="ECO:0000313" key="6">
    <source>
        <dbReference type="Proteomes" id="UP001412067"/>
    </source>
</evidence>
<comment type="caution">
    <text evidence="5">The sequence shown here is derived from an EMBL/GenBank/DDBJ whole genome shotgun (WGS) entry which is preliminary data.</text>
</comment>
<evidence type="ECO:0000256" key="1">
    <source>
        <dbReference type="ARBA" id="ARBA00008834"/>
    </source>
</evidence>